<feature type="compositionally biased region" description="Basic and acidic residues" evidence="3">
    <location>
        <begin position="72"/>
        <end position="81"/>
    </location>
</feature>
<feature type="domain" description="K Homology" evidence="4">
    <location>
        <begin position="284"/>
        <end position="355"/>
    </location>
</feature>
<dbReference type="Proteomes" id="UP000009138">
    <property type="component" value="Unassembled WGS sequence"/>
</dbReference>
<gene>
    <name evidence="5" type="ORF">RO3G_06801</name>
</gene>
<dbReference type="InterPro" id="IPR004088">
    <property type="entry name" value="KH_dom_type_1"/>
</dbReference>
<dbReference type="RefSeq" id="XP_067517492.1">
    <property type="nucleotide sequence ID" value="XM_067661391.1"/>
</dbReference>
<feature type="compositionally biased region" description="Basic and acidic residues" evidence="3">
    <location>
        <begin position="456"/>
        <end position="482"/>
    </location>
</feature>
<feature type="region of interest" description="Disordered" evidence="3">
    <location>
        <begin position="38"/>
        <end position="94"/>
    </location>
</feature>
<evidence type="ECO:0000256" key="2">
    <source>
        <dbReference type="PROSITE-ProRule" id="PRU00117"/>
    </source>
</evidence>
<dbReference type="OrthoDB" id="5204190at2759"/>
<reference evidence="5 6" key="1">
    <citation type="journal article" date="2009" name="PLoS Genet.">
        <title>Genomic analysis of the basal lineage fungus Rhizopus oryzae reveals a whole-genome duplication.</title>
        <authorList>
            <person name="Ma L.-J."/>
            <person name="Ibrahim A.S."/>
            <person name="Skory C."/>
            <person name="Grabherr M.G."/>
            <person name="Burger G."/>
            <person name="Butler M."/>
            <person name="Elias M."/>
            <person name="Idnurm A."/>
            <person name="Lang B.F."/>
            <person name="Sone T."/>
            <person name="Abe A."/>
            <person name="Calvo S.E."/>
            <person name="Corrochano L.M."/>
            <person name="Engels R."/>
            <person name="Fu J."/>
            <person name="Hansberg W."/>
            <person name="Kim J.-M."/>
            <person name="Kodira C.D."/>
            <person name="Koehrsen M.J."/>
            <person name="Liu B."/>
            <person name="Miranda-Saavedra D."/>
            <person name="O'Leary S."/>
            <person name="Ortiz-Castellanos L."/>
            <person name="Poulter R."/>
            <person name="Rodriguez-Romero J."/>
            <person name="Ruiz-Herrera J."/>
            <person name="Shen Y.-Q."/>
            <person name="Zeng Q."/>
            <person name="Galagan J."/>
            <person name="Birren B.W."/>
            <person name="Cuomo C.A."/>
            <person name="Wickes B.L."/>
        </authorList>
    </citation>
    <scope>NUCLEOTIDE SEQUENCE [LARGE SCALE GENOMIC DNA]</scope>
    <source>
        <strain evidence="6">RA 99-880 / ATCC MYA-4621 / FGSC 9543 / NRRL 43880</strain>
    </source>
</reference>
<name>I1C0W6_RHIO9</name>
<dbReference type="InterPro" id="IPR036612">
    <property type="entry name" value="KH_dom_type_1_sf"/>
</dbReference>
<dbReference type="AlphaFoldDB" id="I1C0W6"/>
<organism evidence="5 6">
    <name type="scientific">Rhizopus delemar (strain RA 99-880 / ATCC MYA-4621 / FGSC 9543 / NRRL 43880)</name>
    <name type="common">Mucormycosis agent</name>
    <name type="synonym">Rhizopus arrhizus var. delemar</name>
    <dbReference type="NCBI Taxonomy" id="246409"/>
    <lineage>
        <taxon>Eukaryota</taxon>
        <taxon>Fungi</taxon>
        <taxon>Fungi incertae sedis</taxon>
        <taxon>Mucoromycota</taxon>
        <taxon>Mucoromycotina</taxon>
        <taxon>Mucoromycetes</taxon>
        <taxon>Mucorales</taxon>
        <taxon>Mucorineae</taxon>
        <taxon>Rhizopodaceae</taxon>
        <taxon>Rhizopus</taxon>
    </lineage>
</organism>
<accession>I1C0W6</accession>
<dbReference type="PROSITE" id="PS50084">
    <property type="entry name" value="KH_TYPE_1"/>
    <property type="match status" value="3"/>
</dbReference>
<dbReference type="STRING" id="246409.I1C0W6"/>
<evidence type="ECO:0000313" key="6">
    <source>
        <dbReference type="Proteomes" id="UP000009138"/>
    </source>
</evidence>
<dbReference type="OMA" id="QNTTGCK"/>
<keyword evidence="6" id="KW-1185">Reference proteome</keyword>
<feature type="region of interest" description="Disordered" evidence="3">
    <location>
        <begin position="439"/>
        <end position="482"/>
    </location>
</feature>
<protein>
    <recommendedName>
        <fullName evidence="4">K Homology domain-containing protein</fullName>
    </recommendedName>
</protein>
<dbReference type="GO" id="GO:0003723">
    <property type="term" value="F:RNA binding"/>
    <property type="evidence" value="ECO:0007669"/>
    <property type="project" value="UniProtKB-UniRule"/>
</dbReference>
<dbReference type="InterPro" id="IPR004087">
    <property type="entry name" value="KH_dom"/>
</dbReference>
<keyword evidence="1" id="KW-0677">Repeat</keyword>
<dbReference type="eggNOG" id="KOG1676">
    <property type="taxonomic scope" value="Eukaryota"/>
</dbReference>
<proteinExistence type="predicted"/>
<evidence type="ECO:0000259" key="4">
    <source>
        <dbReference type="SMART" id="SM00322"/>
    </source>
</evidence>
<dbReference type="PANTHER" id="PTHR10288">
    <property type="entry name" value="KH DOMAIN CONTAINING RNA BINDING PROTEIN"/>
    <property type="match status" value="1"/>
</dbReference>
<dbReference type="GeneID" id="93613772"/>
<dbReference type="InParanoid" id="I1C0W6"/>
<feature type="compositionally biased region" description="Polar residues" evidence="3">
    <location>
        <begin position="15"/>
        <end position="24"/>
    </location>
</feature>
<dbReference type="EMBL" id="CH476736">
    <property type="protein sequence ID" value="EIE82096.1"/>
    <property type="molecule type" value="Genomic_DNA"/>
</dbReference>
<dbReference type="SUPFAM" id="SSF54791">
    <property type="entry name" value="Eukaryotic type KH-domain (KH-domain type I)"/>
    <property type="match status" value="3"/>
</dbReference>
<evidence type="ECO:0000256" key="3">
    <source>
        <dbReference type="SAM" id="MobiDB-lite"/>
    </source>
</evidence>
<dbReference type="Gene3D" id="3.30.1370.10">
    <property type="entry name" value="K Homology domain, type 1"/>
    <property type="match status" value="3"/>
</dbReference>
<dbReference type="SMART" id="SM00322">
    <property type="entry name" value="KH"/>
    <property type="match status" value="3"/>
</dbReference>
<sequence>MEGKNYSAVPPPPSLTNKESSVNFSDALSKARAIAEKLKQTPSTAAAAPEQPFSVGTKRGHDDSPLATFDQQEDRENKRSAYDVGSSRPSHIPNKTHRYALTSEEQKAISNYGTNSSRQDEYKVPNHMVGLLIGKGGENLKKIERMSGVSKVQFAPARDMIRQMVDDAKATEASRVALPPGAYHYQGNLSGNSMMIRIPVPKVGLVIGRGGETIREFEQQSRAKILLSSDSSNDINNERAITLVGTEAAIQHAKRLIEDIVYGSPDLAMPGYSQYGFGPAGGPNGQRIYVPIPSTVVGLIIGRGGETIRYFQEQSGARVKVDLTGDPNAEERNVCISGEPQALAVAKRLVEEKVAEYYAQYGYDQYQAYAQYNYTGYQSTAGAAEAAPTTGTENAIDPNNIAETAATYYAHYYGHPQTQDQKDAYNQWFQQYYGQYYNQPSQQKEEGGSTSSLENNSKEIKEEKNQSDETKEEKDGDDKSYC</sequence>
<feature type="domain" description="K Homology" evidence="4">
    <location>
        <begin position="116"/>
        <end position="166"/>
    </location>
</feature>
<evidence type="ECO:0000313" key="5">
    <source>
        <dbReference type="EMBL" id="EIE82096.1"/>
    </source>
</evidence>
<dbReference type="VEuPathDB" id="FungiDB:RO3G_06801"/>
<dbReference type="Pfam" id="PF00013">
    <property type="entry name" value="KH_1"/>
    <property type="match status" value="3"/>
</dbReference>
<keyword evidence="2" id="KW-0694">RNA-binding</keyword>
<evidence type="ECO:0000256" key="1">
    <source>
        <dbReference type="ARBA" id="ARBA00022737"/>
    </source>
</evidence>
<feature type="domain" description="K Homology" evidence="4">
    <location>
        <begin position="190"/>
        <end position="262"/>
    </location>
</feature>
<feature type="region of interest" description="Disordered" evidence="3">
    <location>
        <begin position="1"/>
        <end position="24"/>
    </location>
</feature>
<dbReference type="CDD" id="cd00105">
    <property type="entry name" value="KH-I"/>
    <property type="match status" value="1"/>
</dbReference>